<sequence length="158" mass="18084">MQAFCLVWTTPRLRGLQSRAKSFQVDTTYKLNWNRFPVMVCGFSDAKRKFFCTHLALWMLARVLIADGDKTITTAAQIVWPECYRAMCFAHVKMNLLKKLRPKILANVKGLMSSDLSFLQTASSESEFKRASDLMEIDWSSKFGQQVKAMEVEASLQT</sequence>
<protein>
    <submittedName>
        <fullName evidence="2">Transposase</fullName>
    </submittedName>
</protein>
<proteinExistence type="predicted"/>
<name>A0A915E8A0_9BILA</name>
<reference evidence="2" key="1">
    <citation type="submission" date="2022-11" db="UniProtKB">
        <authorList>
            <consortium name="WormBaseParasite"/>
        </authorList>
    </citation>
    <scope>IDENTIFICATION</scope>
</reference>
<dbReference type="AlphaFoldDB" id="A0A915E8A0"/>
<evidence type="ECO:0000313" key="1">
    <source>
        <dbReference type="Proteomes" id="UP000887574"/>
    </source>
</evidence>
<dbReference type="Proteomes" id="UP000887574">
    <property type="component" value="Unplaced"/>
</dbReference>
<organism evidence="1 2">
    <name type="scientific">Ditylenchus dipsaci</name>
    <dbReference type="NCBI Taxonomy" id="166011"/>
    <lineage>
        <taxon>Eukaryota</taxon>
        <taxon>Metazoa</taxon>
        <taxon>Ecdysozoa</taxon>
        <taxon>Nematoda</taxon>
        <taxon>Chromadorea</taxon>
        <taxon>Rhabditida</taxon>
        <taxon>Tylenchina</taxon>
        <taxon>Tylenchomorpha</taxon>
        <taxon>Sphaerularioidea</taxon>
        <taxon>Anguinidae</taxon>
        <taxon>Anguininae</taxon>
        <taxon>Ditylenchus</taxon>
    </lineage>
</organism>
<accession>A0A915E8A0</accession>
<dbReference type="WBParaSite" id="jg3408">
    <property type="protein sequence ID" value="jg3408"/>
    <property type="gene ID" value="jg3408"/>
</dbReference>
<keyword evidence="1" id="KW-1185">Reference proteome</keyword>
<evidence type="ECO:0000313" key="2">
    <source>
        <dbReference type="WBParaSite" id="jg3408"/>
    </source>
</evidence>